<dbReference type="OrthoDB" id="7273738at2"/>
<name>A0A5M6IN18_9PROT</name>
<reference evidence="1 2" key="1">
    <citation type="submission" date="2019-09" db="EMBL/GenBank/DDBJ databases">
        <title>Genome sequence of Rhodovastum atsumiense, a diverse member of the Acetobacteraceae family of non-sulfur purple photosynthetic bacteria.</title>
        <authorList>
            <person name="Meyer T."/>
            <person name="Kyndt J."/>
        </authorList>
    </citation>
    <scope>NUCLEOTIDE SEQUENCE [LARGE SCALE GENOMIC DNA]</scope>
    <source>
        <strain evidence="1 2">DSM 21279</strain>
    </source>
</reference>
<proteinExistence type="predicted"/>
<evidence type="ECO:0000313" key="1">
    <source>
        <dbReference type="EMBL" id="KAA5609653.1"/>
    </source>
</evidence>
<dbReference type="AlphaFoldDB" id="A0A5M6IN18"/>
<dbReference type="Proteomes" id="UP000325255">
    <property type="component" value="Unassembled WGS sequence"/>
</dbReference>
<evidence type="ECO:0000313" key="2">
    <source>
        <dbReference type="Proteomes" id="UP000325255"/>
    </source>
</evidence>
<dbReference type="RefSeq" id="WP_150043269.1">
    <property type="nucleotide sequence ID" value="NZ_OW485608.1"/>
</dbReference>
<sequence>MVETTTVDGKLVATDKNGRKYTLRPLGPENVFDILEAAGEQSTNRGLLAFMGPAFSVEAIDGVPVPMPKTLRDARALVVKLGAAGMEAVRAALEMDASAEVDEAAAKN</sequence>
<dbReference type="EMBL" id="VWPK01000046">
    <property type="protein sequence ID" value="KAA5609653.1"/>
    <property type="molecule type" value="Genomic_DNA"/>
</dbReference>
<organism evidence="1 2">
    <name type="scientific">Rhodovastum atsumiense</name>
    <dbReference type="NCBI Taxonomy" id="504468"/>
    <lineage>
        <taxon>Bacteria</taxon>
        <taxon>Pseudomonadati</taxon>
        <taxon>Pseudomonadota</taxon>
        <taxon>Alphaproteobacteria</taxon>
        <taxon>Acetobacterales</taxon>
        <taxon>Acetobacteraceae</taxon>
        <taxon>Rhodovastum</taxon>
    </lineage>
</organism>
<protein>
    <recommendedName>
        <fullName evidence="3">Phage tail assembly protein</fullName>
    </recommendedName>
</protein>
<keyword evidence="2" id="KW-1185">Reference proteome</keyword>
<comment type="caution">
    <text evidence="1">The sequence shown here is derived from an EMBL/GenBank/DDBJ whole genome shotgun (WGS) entry which is preliminary data.</text>
</comment>
<gene>
    <name evidence="1" type="ORF">F1189_23100</name>
</gene>
<evidence type="ECO:0008006" key="3">
    <source>
        <dbReference type="Google" id="ProtNLM"/>
    </source>
</evidence>
<accession>A0A5M6IN18</accession>